<dbReference type="RefSeq" id="WP_005299542.1">
    <property type="nucleotide sequence ID" value="NZ_PYOG01000005.1"/>
</dbReference>
<dbReference type="InterPro" id="IPR017738">
    <property type="entry name" value="T6SS-assoc_VCA0118"/>
</dbReference>
<accession>A0A2T3QLP4</accession>
<proteinExistence type="predicted"/>
<dbReference type="NCBIfam" id="TIGR03360">
    <property type="entry name" value="VI_minor_1"/>
    <property type="match status" value="1"/>
</dbReference>
<organism evidence="1 2">
    <name type="scientific">Photobacterium damselae</name>
    <dbReference type="NCBI Taxonomy" id="38293"/>
    <lineage>
        <taxon>Bacteria</taxon>
        <taxon>Pseudomonadati</taxon>
        <taxon>Pseudomonadota</taxon>
        <taxon>Gammaproteobacteria</taxon>
        <taxon>Vibrionales</taxon>
        <taxon>Vibrionaceae</taxon>
        <taxon>Photobacterium</taxon>
    </lineage>
</organism>
<dbReference type="Pfam" id="PF11319">
    <property type="entry name" value="VasI"/>
    <property type="match status" value="1"/>
</dbReference>
<sequence length="220" mass="24281">MIKQVLMVGLLSHVSISAIASVNSDEVMIQAQHCRSIGANLARLECFDRVFSTPIKTVPLIKNSTVMPQSWQWAIDSEKNRTTAVGFNANKGDSVTEGERYWLTAPAINKHFAKGKAPVLMLSCIENISRVELVFPEPIQESRVSVSIPGIPVVTQNWISDDTGYLLRSGRGIPAIEAMKSMLTAPQLILRSNAKDVDGLAFDTTDLRSVIEPMRKACRW</sequence>
<dbReference type="OrthoDB" id="7831428at2"/>
<dbReference type="Proteomes" id="UP000251647">
    <property type="component" value="Unassembled WGS sequence"/>
</dbReference>
<dbReference type="EMBL" id="UATL01000001">
    <property type="protein sequence ID" value="SPY28150.1"/>
    <property type="molecule type" value="Genomic_DNA"/>
</dbReference>
<reference evidence="1 2" key="1">
    <citation type="submission" date="2018-06" db="EMBL/GenBank/DDBJ databases">
        <authorList>
            <consortium name="Pathogen Informatics"/>
            <person name="Doyle S."/>
        </authorList>
    </citation>
    <scope>NUCLEOTIDE SEQUENCE [LARGE SCALE GENOMIC DNA]</scope>
    <source>
        <strain evidence="1 2">NCTC11647</strain>
    </source>
</reference>
<evidence type="ECO:0000313" key="2">
    <source>
        <dbReference type="Proteomes" id="UP000251647"/>
    </source>
</evidence>
<name>A0A2T3QLP4_PHODM</name>
<protein>
    <submittedName>
        <fullName evidence="1">Type VI secretion-associated protein, VC_A0118 family</fullName>
    </submittedName>
</protein>
<dbReference type="AlphaFoldDB" id="A0A2T3QLP4"/>
<evidence type="ECO:0000313" key="1">
    <source>
        <dbReference type="EMBL" id="SPY28150.1"/>
    </source>
</evidence>
<gene>
    <name evidence="1" type="ORF">NCTC11647_01237</name>
</gene>